<dbReference type="PANTHER" id="PTHR43065:SF10">
    <property type="entry name" value="PEROXIDE STRESS-ACTIVATED HISTIDINE KINASE MAK3"/>
    <property type="match status" value="1"/>
</dbReference>
<sequence>MYKYFSIVTWQFCHYYSAFLTIPYMENIVGGDSMTKLFDFSQFNDNSTDAKVVLISGNIVYANQAFVCLLGHQDTEGVIGSSVFAFFHSPFKKQELAHLLKAGNGELLSSTQHQLVRSDNRLVDVEVMSAPFLHNGEVFVQAAIRDLSTFKNNGRINIQLSKDNQNVYIYIRDNGSGISKEDLYKIGKPFFTSKENGNGLGLMVSFNIIKNHNGTILIDSEEGLGTTFTIILPLASEQAPLIHLKGGLVFGTLFSQGYFRYCGCIKKQGISTPSGAQSLPKHLKNGSGR</sequence>
<evidence type="ECO:0000256" key="4">
    <source>
        <dbReference type="ARBA" id="ARBA00022679"/>
    </source>
</evidence>
<dbReference type="Pfam" id="PF02518">
    <property type="entry name" value="HATPase_c"/>
    <property type="match status" value="1"/>
</dbReference>
<proteinExistence type="predicted"/>
<dbReference type="EC" id="2.7.13.3" evidence="2"/>
<keyword evidence="5" id="KW-0547">Nucleotide-binding</keyword>
<dbReference type="InterPro" id="IPR003594">
    <property type="entry name" value="HATPase_dom"/>
</dbReference>
<dbReference type="GO" id="GO:0000160">
    <property type="term" value="P:phosphorelay signal transduction system"/>
    <property type="evidence" value="ECO:0007669"/>
    <property type="project" value="UniProtKB-KW"/>
</dbReference>
<keyword evidence="7" id="KW-0067">ATP-binding</keyword>
<evidence type="ECO:0000256" key="3">
    <source>
        <dbReference type="ARBA" id="ARBA00022553"/>
    </source>
</evidence>
<dbReference type="InterPro" id="IPR035965">
    <property type="entry name" value="PAS-like_dom_sf"/>
</dbReference>
<dbReference type="OrthoDB" id="9815750at2"/>
<dbReference type="PRINTS" id="PR00344">
    <property type="entry name" value="BCTRLSENSOR"/>
</dbReference>
<dbReference type="Proteomes" id="UP000322267">
    <property type="component" value="Unassembled WGS sequence"/>
</dbReference>
<evidence type="ECO:0000313" key="11">
    <source>
        <dbReference type="Proteomes" id="UP000322267"/>
    </source>
</evidence>
<protein>
    <recommendedName>
        <fullName evidence="2">histidine kinase</fullName>
        <ecNumber evidence="2">2.7.13.3</ecNumber>
    </recommendedName>
</protein>
<dbReference type="CDD" id="cd00130">
    <property type="entry name" value="PAS"/>
    <property type="match status" value="1"/>
</dbReference>
<dbReference type="InterPro" id="IPR005467">
    <property type="entry name" value="His_kinase_dom"/>
</dbReference>
<evidence type="ECO:0000256" key="2">
    <source>
        <dbReference type="ARBA" id="ARBA00012438"/>
    </source>
</evidence>
<dbReference type="Gene3D" id="3.30.565.10">
    <property type="entry name" value="Histidine kinase-like ATPase, C-terminal domain"/>
    <property type="match status" value="1"/>
</dbReference>
<dbReference type="EMBL" id="VTEI01000015">
    <property type="protein sequence ID" value="TYS14159.1"/>
    <property type="molecule type" value="Genomic_DNA"/>
</dbReference>
<dbReference type="PANTHER" id="PTHR43065">
    <property type="entry name" value="SENSOR HISTIDINE KINASE"/>
    <property type="match status" value="1"/>
</dbReference>
<dbReference type="InterPro" id="IPR004358">
    <property type="entry name" value="Sig_transdc_His_kin-like_C"/>
</dbReference>
<dbReference type="Gene3D" id="3.30.450.20">
    <property type="entry name" value="PAS domain"/>
    <property type="match status" value="1"/>
</dbReference>
<evidence type="ECO:0000259" key="9">
    <source>
        <dbReference type="PROSITE" id="PS50109"/>
    </source>
</evidence>
<dbReference type="AlphaFoldDB" id="A0A5D4NJY0"/>
<evidence type="ECO:0000256" key="1">
    <source>
        <dbReference type="ARBA" id="ARBA00000085"/>
    </source>
</evidence>
<dbReference type="NCBIfam" id="TIGR00229">
    <property type="entry name" value="sensory_box"/>
    <property type="match status" value="1"/>
</dbReference>
<keyword evidence="8" id="KW-0902">Two-component regulatory system</keyword>
<feature type="domain" description="Histidine kinase" evidence="9">
    <location>
        <begin position="139"/>
        <end position="236"/>
    </location>
</feature>
<comment type="catalytic activity">
    <reaction evidence="1">
        <text>ATP + protein L-histidine = ADP + protein N-phospho-L-histidine.</text>
        <dbReference type="EC" id="2.7.13.3"/>
    </reaction>
</comment>
<evidence type="ECO:0000256" key="6">
    <source>
        <dbReference type="ARBA" id="ARBA00022777"/>
    </source>
</evidence>
<dbReference type="GO" id="GO:0005524">
    <property type="term" value="F:ATP binding"/>
    <property type="evidence" value="ECO:0007669"/>
    <property type="project" value="UniProtKB-KW"/>
</dbReference>
<dbReference type="GO" id="GO:0004673">
    <property type="term" value="F:protein histidine kinase activity"/>
    <property type="evidence" value="ECO:0007669"/>
    <property type="project" value="UniProtKB-EC"/>
</dbReference>
<accession>A0A5D4NJY0</accession>
<dbReference type="PROSITE" id="PS50109">
    <property type="entry name" value="HIS_KIN"/>
    <property type="match status" value="1"/>
</dbReference>
<organism evidence="10 11">
    <name type="scientific">Rossellomorea vietnamensis</name>
    <dbReference type="NCBI Taxonomy" id="218284"/>
    <lineage>
        <taxon>Bacteria</taxon>
        <taxon>Bacillati</taxon>
        <taxon>Bacillota</taxon>
        <taxon>Bacilli</taxon>
        <taxon>Bacillales</taxon>
        <taxon>Bacillaceae</taxon>
        <taxon>Rossellomorea</taxon>
    </lineage>
</organism>
<dbReference type="SUPFAM" id="SSF55785">
    <property type="entry name" value="PYP-like sensor domain (PAS domain)"/>
    <property type="match status" value="1"/>
</dbReference>
<keyword evidence="6" id="KW-0418">Kinase</keyword>
<dbReference type="InterPro" id="IPR036890">
    <property type="entry name" value="HATPase_C_sf"/>
</dbReference>
<reference evidence="10 11" key="1">
    <citation type="submission" date="2019-08" db="EMBL/GenBank/DDBJ databases">
        <title>Bacillus genomes from the desert of Cuatro Cienegas, Coahuila.</title>
        <authorList>
            <person name="Olmedo-Alvarez G."/>
        </authorList>
    </citation>
    <scope>NUCLEOTIDE SEQUENCE [LARGE SCALE GENOMIC DNA]</scope>
    <source>
        <strain evidence="10 11">CH34_1T</strain>
    </source>
</reference>
<dbReference type="SUPFAM" id="SSF55874">
    <property type="entry name" value="ATPase domain of HSP90 chaperone/DNA topoisomerase II/histidine kinase"/>
    <property type="match status" value="1"/>
</dbReference>
<evidence type="ECO:0000256" key="5">
    <source>
        <dbReference type="ARBA" id="ARBA00022741"/>
    </source>
</evidence>
<keyword evidence="4" id="KW-0808">Transferase</keyword>
<dbReference type="InterPro" id="IPR000014">
    <property type="entry name" value="PAS"/>
</dbReference>
<evidence type="ECO:0000256" key="8">
    <source>
        <dbReference type="ARBA" id="ARBA00023012"/>
    </source>
</evidence>
<evidence type="ECO:0000313" key="10">
    <source>
        <dbReference type="EMBL" id="TYS14159.1"/>
    </source>
</evidence>
<comment type="caution">
    <text evidence="10">The sequence shown here is derived from an EMBL/GenBank/DDBJ whole genome shotgun (WGS) entry which is preliminary data.</text>
</comment>
<gene>
    <name evidence="10" type="ORF">FZC78_19485</name>
</gene>
<dbReference type="SMART" id="SM00387">
    <property type="entry name" value="HATPase_c"/>
    <property type="match status" value="1"/>
</dbReference>
<name>A0A5D4NJY0_9BACI</name>
<evidence type="ECO:0000256" key="7">
    <source>
        <dbReference type="ARBA" id="ARBA00022840"/>
    </source>
</evidence>
<keyword evidence="3" id="KW-0597">Phosphoprotein</keyword>